<keyword evidence="2" id="KW-0813">Transport</keyword>
<comment type="caution">
    <text evidence="9">The sequence shown here is derived from an EMBL/GenBank/DDBJ whole genome shotgun (WGS) entry which is preliminary data.</text>
</comment>
<evidence type="ECO:0000256" key="8">
    <source>
        <dbReference type="SAM" id="Phobius"/>
    </source>
</evidence>
<organism evidence="9 10">
    <name type="scientific">Kitasatospora cystarginea</name>
    <dbReference type="NCBI Taxonomy" id="58350"/>
    <lineage>
        <taxon>Bacteria</taxon>
        <taxon>Bacillati</taxon>
        <taxon>Actinomycetota</taxon>
        <taxon>Actinomycetes</taxon>
        <taxon>Kitasatosporales</taxon>
        <taxon>Streptomycetaceae</taxon>
        <taxon>Kitasatospora</taxon>
    </lineage>
</organism>
<accession>A0ABN3EF19</accession>
<evidence type="ECO:0000256" key="4">
    <source>
        <dbReference type="ARBA" id="ARBA00022692"/>
    </source>
</evidence>
<feature type="compositionally biased region" description="Low complexity" evidence="7">
    <location>
        <begin position="41"/>
        <end position="60"/>
    </location>
</feature>
<evidence type="ECO:0000313" key="9">
    <source>
        <dbReference type="EMBL" id="GAA2255976.1"/>
    </source>
</evidence>
<evidence type="ECO:0000256" key="3">
    <source>
        <dbReference type="ARBA" id="ARBA00022475"/>
    </source>
</evidence>
<proteinExistence type="predicted"/>
<feature type="compositionally biased region" description="Low complexity" evidence="7">
    <location>
        <begin position="12"/>
        <end position="33"/>
    </location>
</feature>
<feature type="transmembrane region" description="Helical" evidence="8">
    <location>
        <begin position="328"/>
        <end position="349"/>
    </location>
</feature>
<keyword evidence="10" id="KW-1185">Reference proteome</keyword>
<dbReference type="InterPro" id="IPR010290">
    <property type="entry name" value="TM_effector"/>
</dbReference>
<feature type="transmembrane region" description="Helical" evidence="8">
    <location>
        <begin position="356"/>
        <end position="373"/>
    </location>
</feature>
<keyword evidence="3" id="KW-1003">Cell membrane</keyword>
<feature type="transmembrane region" description="Helical" evidence="8">
    <location>
        <begin position="216"/>
        <end position="238"/>
    </location>
</feature>
<dbReference type="PANTHER" id="PTHR23513">
    <property type="entry name" value="INTEGRAL MEMBRANE EFFLUX PROTEIN-RELATED"/>
    <property type="match status" value="1"/>
</dbReference>
<dbReference type="Proteomes" id="UP001500305">
    <property type="component" value="Unassembled WGS sequence"/>
</dbReference>
<dbReference type="CDD" id="cd06173">
    <property type="entry name" value="MFS_MefA_like"/>
    <property type="match status" value="1"/>
</dbReference>
<dbReference type="Pfam" id="PF05977">
    <property type="entry name" value="MFS_3"/>
    <property type="match status" value="1"/>
</dbReference>
<evidence type="ECO:0000256" key="5">
    <source>
        <dbReference type="ARBA" id="ARBA00022989"/>
    </source>
</evidence>
<feature type="compositionally biased region" description="Pro residues" evidence="7">
    <location>
        <begin position="1"/>
        <end position="11"/>
    </location>
</feature>
<sequence>MSTNPPPPPPSSLSASLSPSPSSSATASASAPDSDSRSDSDSGSGSDASASVRDAGPAAGRSGGRLRRLTRGALADLTPLREIPDYRRVWFGQSVSSVGQQMTAVAVSVQVYQLTGSSFATGLVGLFALVPLVVFGLYGGAIADTVDRRLLGLVGSGGLALVSAVLAAQAVLGSHTVAVLYAAVAVQAAFFALSSPARSSMIPRLVPSRQLPAANALNTISMNLGSTVGPMLGGVLIGAYGARAAYLVDTLAFGATLYAMWRLPAMRPGGDGERRRRASVLDGLRFLREQPNLRTSFLADLAAMIFGLPRSLFPAVAVGFYGGGPGTVGLLVAAPAVGALLGAAFSGWVGRVRRHGVAILAAVAAWGLSIAAFGLVHNLWLGLALLAAAGCADTISMIFRNTMMQVAAPDEMRGRLQGIFIVVVAGGPRLGDFESGTVASLTSPAVSVITGGLACLAAVLFLAARRPAFLRYDAHHPTP</sequence>
<evidence type="ECO:0000256" key="2">
    <source>
        <dbReference type="ARBA" id="ARBA00022448"/>
    </source>
</evidence>
<dbReference type="PANTHER" id="PTHR23513:SF9">
    <property type="entry name" value="ENTEROBACTIN EXPORTER ENTS"/>
    <property type="match status" value="1"/>
</dbReference>
<dbReference type="Gene3D" id="1.20.1250.20">
    <property type="entry name" value="MFS general substrate transporter like domains"/>
    <property type="match status" value="1"/>
</dbReference>
<feature type="transmembrane region" description="Helical" evidence="8">
    <location>
        <begin position="119"/>
        <end position="138"/>
    </location>
</feature>
<dbReference type="EMBL" id="BAAATR010000020">
    <property type="protein sequence ID" value="GAA2255976.1"/>
    <property type="molecule type" value="Genomic_DNA"/>
</dbReference>
<reference evidence="9 10" key="1">
    <citation type="journal article" date="2019" name="Int. J. Syst. Evol. Microbiol.">
        <title>The Global Catalogue of Microorganisms (GCM) 10K type strain sequencing project: providing services to taxonomists for standard genome sequencing and annotation.</title>
        <authorList>
            <consortium name="The Broad Institute Genomics Platform"/>
            <consortium name="The Broad Institute Genome Sequencing Center for Infectious Disease"/>
            <person name="Wu L."/>
            <person name="Ma J."/>
        </authorList>
    </citation>
    <scope>NUCLEOTIDE SEQUENCE [LARGE SCALE GENOMIC DNA]</scope>
    <source>
        <strain evidence="9 10">JCM 7356</strain>
    </source>
</reference>
<protein>
    <submittedName>
        <fullName evidence="9">MFS transporter</fullName>
    </submittedName>
</protein>
<feature type="transmembrane region" description="Helical" evidence="8">
    <location>
        <begin position="379"/>
        <end position="400"/>
    </location>
</feature>
<feature type="transmembrane region" description="Helical" evidence="8">
    <location>
        <begin position="443"/>
        <end position="464"/>
    </location>
</feature>
<evidence type="ECO:0000313" key="10">
    <source>
        <dbReference type="Proteomes" id="UP001500305"/>
    </source>
</evidence>
<dbReference type="SUPFAM" id="SSF103473">
    <property type="entry name" value="MFS general substrate transporter"/>
    <property type="match status" value="1"/>
</dbReference>
<feature type="transmembrane region" description="Helical" evidence="8">
    <location>
        <begin position="178"/>
        <end position="195"/>
    </location>
</feature>
<feature type="region of interest" description="Disordered" evidence="7">
    <location>
        <begin position="1"/>
        <end position="64"/>
    </location>
</feature>
<keyword evidence="5 8" id="KW-1133">Transmembrane helix</keyword>
<name>A0ABN3EF19_9ACTN</name>
<dbReference type="InterPro" id="IPR036259">
    <property type="entry name" value="MFS_trans_sf"/>
</dbReference>
<comment type="subcellular location">
    <subcellularLocation>
        <location evidence="1">Cell inner membrane</location>
        <topology evidence="1">Multi-pass membrane protein</topology>
    </subcellularLocation>
</comment>
<evidence type="ECO:0000256" key="6">
    <source>
        <dbReference type="ARBA" id="ARBA00023136"/>
    </source>
</evidence>
<gene>
    <name evidence="9" type="ORF">GCM10010430_44770</name>
</gene>
<feature type="transmembrane region" description="Helical" evidence="8">
    <location>
        <begin position="150"/>
        <end position="172"/>
    </location>
</feature>
<feature type="transmembrane region" description="Helical" evidence="8">
    <location>
        <begin position="412"/>
        <end position="431"/>
    </location>
</feature>
<keyword evidence="6 8" id="KW-0472">Membrane</keyword>
<keyword evidence="4 8" id="KW-0812">Transmembrane</keyword>
<evidence type="ECO:0000256" key="1">
    <source>
        <dbReference type="ARBA" id="ARBA00004429"/>
    </source>
</evidence>
<evidence type="ECO:0000256" key="7">
    <source>
        <dbReference type="SAM" id="MobiDB-lite"/>
    </source>
</evidence>